<name>A0ABW2KE09_9ACTN</name>
<accession>A0ABW2KE09</accession>
<evidence type="ECO:0000256" key="2">
    <source>
        <dbReference type="ARBA" id="ARBA00022722"/>
    </source>
</evidence>
<dbReference type="Gene3D" id="3.40.50.1010">
    <property type="entry name" value="5'-nuclease"/>
    <property type="match status" value="1"/>
</dbReference>
<dbReference type="Pfam" id="PF01850">
    <property type="entry name" value="PIN"/>
    <property type="match status" value="1"/>
</dbReference>
<keyword evidence="2 6" id="KW-0540">Nuclease</keyword>
<dbReference type="RefSeq" id="WP_379869902.1">
    <property type="nucleotide sequence ID" value="NZ_JBHTBH010000003.1"/>
</dbReference>
<proteinExistence type="inferred from homology"/>
<feature type="domain" description="PIN" evidence="7">
    <location>
        <begin position="5"/>
        <end position="123"/>
    </location>
</feature>
<dbReference type="Proteomes" id="UP001596540">
    <property type="component" value="Unassembled WGS sequence"/>
</dbReference>
<keyword evidence="5 6" id="KW-0460">Magnesium</keyword>
<dbReference type="InterPro" id="IPR039018">
    <property type="entry name" value="VapC20-like"/>
</dbReference>
<feature type="binding site" evidence="6">
    <location>
        <position position="100"/>
    </location>
    <ligand>
        <name>Mg(2+)</name>
        <dbReference type="ChEBI" id="CHEBI:18420"/>
    </ligand>
</feature>
<keyword evidence="3 6" id="KW-0479">Metal-binding</keyword>
<dbReference type="SUPFAM" id="SSF88723">
    <property type="entry name" value="PIN domain-like"/>
    <property type="match status" value="1"/>
</dbReference>
<dbReference type="InterPro" id="IPR029060">
    <property type="entry name" value="PIN-like_dom_sf"/>
</dbReference>
<evidence type="ECO:0000256" key="5">
    <source>
        <dbReference type="ARBA" id="ARBA00022842"/>
    </source>
</evidence>
<feature type="binding site" evidence="6">
    <location>
        <position position="7"/>
    </location>
    <ligand>
        <name>Mg(2+)</name>
        <dbReference type="ChEBI" id="CHEBI:18420"/>
    </ligand>
</feature>
<dbReference type="EMBL" id="JBHTBH010000003">
    <property type="protein sequence ID" value="MFC7327538.1"/>
    <property type="molecule type" value="Genomic_DNA"/>
</dbReference>
<evidence type="ECO:0000313" key="9">
    <source>
        <dbReference type="Proteomes" id="UP001596540"/>
    </source>
</evidence>
<reference evidence="9" key="1">
    <citation type="journal article" date="2019" name="Int. J. Syst. Evol. Microbiol.">
        <title>The Global Catalogue of Microorganisms (GCM) 10K type strain sequencing project: providing services to taxonomists for standard genome sequencing and annotation.</title>
        <authorList>
            <consortium name="The Broad Institute Genomics Platform"/>
            <consortium name="The Broad Institute Genome Sequencing Center for Infectious Disease"/>
            <person name="Wu L."/>
            <person name="Ma J."/>
        </authorList>
    </citation>
    <scope>NUCLEOTIDE SEQUENCE [LARGE SCALE GENOMIC DNA]</scope>
    <source>
        <strain evidence="9">CGMCC 4.7382</strain>
    </source>
</reference>
<dbReference type="InterPro" id="IPR002716">
    <property type="entry name" value="PIN_dom"/>
</dbReference>
<dbReference type="HAMAP" id="MF_00265">
    <property type="entry name" value="VapC_Nob1"/>
    <property type="match status" value="1"/>
</dbReference>
<evidence type="ECO:0000256" key="1">
    <source>
        <dbReference type="ARBA" id="ARBA00022649"/>
    </source>
</evidence>
<evidence type="ECO:0000256" key="3">
    <source>
        <dbReference type="ARBA" id="ARBA00022723"/>
    </source>
</evidence>
<keyword evidence="4 6" id="KW-0378">Hydrolase</keyword>
<dbReference type="PANTHER" id="PTHR42188">
    <property type="entry name" value="23S RRNA-SPECIFIC ENDONUCLEASE VAPC20"/>
    <property type="match status" value="1"/>
</dbReference>
<evidence type="ECO:0000256" key="4">
    <source>
        <dbReference type="ARBA" id="ARBA00022801"/>
    </source>
</evidence>
<protein>
    <recommendedName>
        <fullName evidence="6">Ribonuclease VapC</fullName>
        <shortName evidence="6">RNase VapC</shortName>
        <ecNumber evidence="6">3.1.-.-</ecNumber>
    </recommendedName>
    <alternativeName>
        <fullName evidence="6">Toxin VapC</fullName>
    </alternativeName>
</protein>
<comment type="cofactor">
    <cofactor evidence="6">
        <name>Mg(2+)</name>
        <dbReference type="ChEBI" id="CHEBI:18420"/>
    </cofactor>
</comment>
<keyword evidence="6" id="KW-0800">Toxin</keyword>
<dbReference type="EC" id="3.1.-.-" evidence="6"/>
<gene>
    <name evidence="6" type="primary">vapC</name>
    <name evidence="8" type="ORF">ACFQRF_07255</name>
</gene>
<evidence type="ECO:0000256" key="6">
    <source>
        <dbReference type="HAMAP-Rule" id="MF_00265"/>
    </source>
</evidence>
<evidence type="ECO:0000313" key="8">
    <source>
        <dbReference type="EMBL" id="MFC7327538.1"/>
    </source>
</evidence>
<dbReference type="PANTHER" id="PTHR42188:SF1">
    <property type="entry name" value="23S RRNA-SPECIFIC ENDONUCLEASE VAPC20"/>
    <property type="match status" value="1"/>
</dbReference>
<comment type="function">
    <text evidence="6">Toxic component of a toxin-antitoxin (TA) system. An RNase.</text>
</comment>
<sequence length="141" mass="15584">MIVTLLDTGVLWAALDNSDKYHAVCAELLTTMPGQILLPSPVVTETALCLENKLGPKAESDLLDFLVQSDIEIVELDRHDLVCASSIIRQYASLRIGFVDASVIAVAQRLDITRIATLDRRHFTTVRPNHTDAFTLVPEEL</sequence>
<evidence type="ECO:0000259" key="7">
    <source>
        <dbReference type="Pfam" id="PF01850"/>
    </source>
</evidence>
<dbReference type="InterPro" id="IPR022907">
    <property type="entry name" value="VapC_family"/>
</dbReference>
<keyword evidence="1 6" id="KW-1277">Toxin-antitoxin system</keyword>
<comment type="caution">
    <text evidence="8">The sequence shown here is derived from an EMBL/GenBank/DDBJ whole genome shotgun (WGS) entry which is preliminary data.</text>
</comment>
<organism evidence="8 9">
    <name type="scientific">Marinactinospora rubrisoli</name>
    <dbReference type="NCBI Taxonomy" id="2715399"/>
    <lineage>
        <taxon>Bacteria</taxon>
        <taxon>Bacillati</taxon>
        <taxon>Actinomycetota</taxon>
        <taxon>Actinomycetes</taxon>
        <taxon>Streptosporangiales</taxon>
        <taxon>Nocardiopsidaceae</taxon>
        <taxon>Marinactinospora</taxon>
    </lineage>
</organism>
<comment type="similarity">
    <text evidence="6">Belongs to the PINc/VapC protein family.</text>
</comment>
<keyword evidence="9" id="KW-1185">Reference proteome</keyword>